<evidence type="ECO:0000256" key="1">
    <source>
        <dbReference type="ARBA" id="ARBA00022679"/>
    </source>
</evidence>
<organism evidence="5 6">
    <name type="scientific">Caldanaerobacter subterraneus subsp. pacificus DSM 12653</name>
    <dbReference type="NCBI Taxonomy" id="391606"/>
    <lineage>
        <taxon>Bacteria</taxon>
        <taxon>Bacillati</taxon>
        <taxon>Bacillota</taxon>
        <taxon>Clostridia</taxon>
        <taxon>Thermoanaerobacterales</taxon>
        <taxon>Thermoanaerobacteraceae</taxon>
        <taxon>Caldanaerobacter</taxon>
    </lineage>
</organism>
<dbReference type="Gene3D" id="3.20.20.70">
    <property type="entry name" value="Aldolase class I"/>
    <property type="match status" value="1"/>
</dbReference>
<feature type="domain" description="Quinolinate phosphoribosyl transferase N-terminal" evidence="4">
    <location>
        <begin position="49"/>
        <end position="138"/>
    </location>
</feature>
<dbReference type="CDD" id="cd01571">
    <property type="entry name" value="NAPRTase_B"/>
    <property type="match status" value="1"/>
</dbReference>
<dbReference type="PANTHER" id="PTHR43202:SF1">
    <property type="entry name" value="NICOTINATE PHOSPHORIBOSYLTRANSFERASE"/>
    <property type="match status" value="1"/>
</dbReference>
<dbReference type="Pfam" id="PF01729">
    <property type="entry name" value="QRPTase_C"/>
    <property type="match status" value="1"/>
</dbReference>
<dbReference type="InterPro" id="IPR022412">
    <property type="entry name" value="Quinolinate_PRibosylTrfase_N"/>
</dbReference>
<dbReference type="GO" id="GO:0009435">
    <property type="term" value="P:NAD+ biosynthetic process"/>
    <property type="evidence" value="ECO:0007669"/>
    <property type="project" value="InterPro"/>
</dbReference>
<keyword evidence="1 5" id="KW-0808">Transferase</keyword>
<reference evidence="5 6" key="2">
    <citation type="journal article" date="2015" name="BMC Genomics">
        <title>Analysis of three genomes within the thermophilic bacterial species Caldanaerobacter subterraneus with a focus on carbon monoxide dehydrogenase evolution and hydrolase diversity.</title>
        <authorList>
            <person name="Sant'Anna F.H."/>
            <person name="Lebedinsky A.V."/>
            <person name="Sokolova T.G."/>
            <person name="Robb F.T."/>
            <person name="Gonzalez J.M."/>
        </authorList>
    </citation>
    <scope>NUCLEOTIDE SEQUENCE [LARGE SCALE GENOMIC DNA]</scope>
    <source>
        <strain evidence="5 6">DSM 12653</strain>
    </source>
</reference>
<evidence type="ECO:0000259" key="3">
    <source>
        <dbReference type="Pfam" id="PF01729"/>
    </source>
</evidence>
<sequence>MKEEKNIGIGRKQMKKLKYLKDLKEVKIDKDREFFSATHEEIKNAWTTDVYFLRTQDILTYLGVQDKVVTAEIFPRKKGVFAGLPEVMSLLKDKNVEVWSLEEGETFEAKETVMRIRGPYSEFGVYETAILGILASSSGWATAARELKEVAKDKPILCFGARHVHPAVAPVMERAALVGGADDASCILGAKLMGKEPRGTVPHAAFLIAGDTLEVARAYRDITPPDEKITILVDTFKDEVEEALRVAEFLGDRLYGVRLDTPSERGGVTPDLVYELRQRLNQKGFSHVKIIVSGGLTPERVALLAESGADAFGVGSYISDAQPIDMTMDIKEVEGVPVAKRGRIPGIIENKKLKKIK</sequence>
<evidence type="ECO:0000313" key="5">
    <source>
        <dbReference type="EMBL" id="KKC30059.1"/>
    </source>
</evidence>
<dbReference type="EMBL" id="ABXP02000053">
    <property type="protein sequence ID" value="KKC30059.1"/>
    <property type="molecule type" value="Genomic_DNA"/>
</dbReference>
<evidence type="ECO:0000256" key="2">
    <source>
        <dbReference type="ARBA" id="ARBA00047445"/>
    </source>
</evidence>
<name>A0A0F5PQF8_9THEO</name>
<dbReference type="PANTHER" id="PTHR43202">
    <property type="entry name" value="NICOTINATE-NUCLEOTIDE PYROPHOSPHORYLASE"/>
    <property type="match status" value="1"/>
</dbReference>
<dbReference type="InterPro" id="IPR013785">
    <property type="entry name" value="Aldolase_TIM"/>
</dbReference>
<reference evidence="6" key="3">
    <citation type="submission" date="2015-02" db="EMBL/GenBank/DDBJ databases">
        <title>Genome analysis of three genomes within the thermophilic hydrogenogenic bacterial species Caldanaerobacter subterraneus.</title>
        <authorList>
            <person name="Sant'Anna F.H."/>
            <person name="Lebedinsky A."/>
            <person name="Sokolova T."/>
            <person name="Robb F.T."/>
            <person name="Gonzalez J.M."/>
        </authorList>
    </citation>
    <scope>NUCLEOTIDE SEQUENCE [LARGE SCALE GENOMIC DNA]</scope>
    <source>
        <strain evidence="6">DSM 12653</strain>
    </source>
</reference>
<feature type="domain" description="Quinolinate phosphoribosyl transferase C-terminal" evidence="3">
    <location>
        <begin position="141"/>
        <end position="329"/>
    </location>
</feature>
<dbReference type="Proteomes" id="UP000010146">
    <property type="component" value="Unassembled WGS sequence"/>
</dbReference>
<dbReference type="AlphaFoldDB" id="A0A0F5PQF8"/>
<dbReference type="Pfam" id="PF02749">
    <property type="entry name" value="QRPTase_N"/>
    <property type="match status" value="1"/>
</dbReference>
<dbReference type="InterPro" id="IPR037128">
    <property type="entry name" value="Quinolinate_PRibosylTase_N_sf"/>
</dbReference>
<gene>
    <name evidence="5" type="ORF">CDSM653_00916</name>
</gene>
<dbReference type="InterPro" id="IPR053190">
    <property type="entry name" value="NAPRTase-like"/>
</dbReference>
<dbReference type="SUPFAM" id="SSF51690">
    <property type="entry name" value="Nicotinate/Quinolinate PRTase C-terminal domain-like"/>
    <property type="match status" value="1"/>
</dbReference>
<dbReference type="Gene3D" id="3.90.1170.20">
    <property type="entry name" value="Quinolinate phosphoribosyl transferase, N-terminal domain"/>
    <property type="match status" value="1"/>
</dbReference>
<dbReference type="InterPro" id="IPR002638">
    <property type="entry name" value="Quinolinate_PRibosylTrfase_C"/>
</dbReference>
<dbReference type="NCBIfam" id="NF006415">
    <property type="entry name" value="PRK08662.1"/>
    <property type="match status" value="1"/>
</dbReference>
<accession>A0A0F5PQF8</accession>
<protein>
    <submittedName>
        <fullName evidence="5">Nicotinate phosphoribosyltransferase</fullName>
    </submittedName>
</protein>
<proteinExistence type="predicted"/>
<dbReference type="SUPFAM" id="SSF54675">
    <property type="entry name" value="Nicotinate/Quinolinate PRTase N-terminal domain-like"/>
    <property type="match status" value="1"/>
</dbReference>
<keyword evidence="5" id="KW-0328">Glycosyltransferase</keyword>
<dbReference type="GO" id="GO:0004514">
    <property type="term" value="F:nicotinate-nucleotide diphosphorylase (carboxylating) activity"/>
    <property type="evidence" value="ECO:0007669"/>
    <property type="project" value="UniProtKB-EC"/>
</dbReference>
<evidence type="ECO:0000259" key="4">
    <source>
        <dbReference type="Pfam" id="PF02749"/>
    </source>
</evidence>
<reference evidence="5 6" key="1">
    <citation type="submission" date="2008-07" db="EMBL/GenBank/DDBJ databases">
        <authorList>
            <person name="Gonzalez J."/>
            <person name="Sokolova T."/>
            <person name="Ferriera S."/>
            <person name="Johnson J."/>
            <person name="Kravitz S."/>
            <person name="Beeson K."/>
            <person name="Sutton G."/>
            <person name="Rogers Y.-H."/>
            <person name="Friedman R."/>
            <person name="Frazier M."/>
            <person name="Venter J.C."/>
        </authorList>
    </citation>
    <scope>NUCLEOTIDE SEQUENCE [LARGE SCALE GENOMIC DNA]</scope>
    <source>
        <strain evidence="5 6">DSM 12653</strain>
    </source>
</reference>
<dbReference type="InterPro" id="IPR036068">
    <property type="entry name" value="Nicotinate_pribotase-like_C"/>
</dbReference>
<comment type="caution">
    <text evidence="5">The sequence shown here is derived from an EMBL/GenBank/DDBJ whole genome shotgun (WGS) entry which is preliminary data.</text>
</comment>
<dbReference type="InterPro" id="IPR035809">
    <property type="entry name" value="NAPRTase_arc-type"/>
</dbReference>
<evidence type="ECO:0000313" key="6">
    <source>
        <dbReference type="Proteomes" id="UP000010146"/>
    </source>
</evidence>
<comment type="catalytic activity">
    <reaction evidence="2">
        <text>nicotinate beta-D-ribonucleotide + CO2 + diphosphate = quinolinate + 5-phospho-alpha-D-ribose 1-diphosphate + 2 H(+)</text>
        <dbReference type="Rhea" id="RHEA:12733"/>
        <dbReference type="ChEBI" id="CHEBI:15378"/>
        <dbReference type="ChEBI" id="CHEBI:16526"/>
        <dbReference type="ChEBI" id="CHEBI:29959"/>
        <dbReference type="ChEBI" id="CHEBI:33019"/>
        <dbReference type="ChEBI" id="CHEBI:57502"/>
        <dbReference type="ChEBI" id="CHEBI:58017"/>
        <dbReference type="EC" id="2.4.2.19"/>
    </reaction>
</comment>